<evidence type="ECO:0000313" key="1">
    <source>
        <dbReference type="EMBL" id="KAJ6217006.1"/>
    </source>
</evidence>
<proteinExistence type="predicted"/>
<evidence type="ECO:0000313" key="2">
    <source>
        <dbReference type="Proteomes" id="UP001142055"/>
    </source>
</evidence>
<protein>
    <submittedName>
        <fullName evidence="1">Uncharacterized protein</fullName>
    </submittedName>
</protein>
<reference evidence="1" key="1">
    <citation type="submission" date="2022-12" db="EMBL/GenBank/DDBJ databases">
        <title>Genome assemblies of Blomia tropicalis.</title>
        <authorList>
            <person name="Cui Y."/>
        </authorList>
    </citation>
    <scope>NUCLEOTIDE SEQUENCE</scope>
    <source>
        <tissue evidence="1">Adult mites</tissue>
    </source>
</reference>
<sequence>MDKHDHSSRVMVQLDRTVQLKCSVDISNGCSDSDSNSNSWLPLHSASRTHSFAQYCSLDV</sequence>
<dbReference type="AlphaFoldDB" id="A0A9Q0M0Y5"/>
<accession>A0A9Q0M0Y5</accession>
<gene>
    <name evidence="1" type="ORF">RDWZM_008163</name>
</gene>
<dbReference type="Proteomes" id="UP001142055">
    <property type="component" value="Chromosome 3"/>
</dbReference>
<feature type="non-terminal residue" evidence="1">
    <location>
        <position position="60"/>
    </location>
</feature>
<organism evidence="1 2">
    <name type="scientific">Blomia tropicalis</name>
    <name type="common">Mite</name>
    <dbReference type="NCBI Taxonomy" id="40697"/>
    <lineage>
        <taxon>Eukaryota</taxon>
        <taxon>Metazoa</taxon>
        <taxon>Ecdysozoa</taxon>
        <taxon>Arthropoda</taxon>
        <taxon>Chelicerata</taxon>
        <taxon>Arachnida</taxon>
        <taxon>Acari</taxon>
        <taxon>Acariformes</taxon>
        <taxon>Sarcoptiformes</taxon>
        <taxon>Astigmata</taxon>
        <taxon>Glycyphagoidea</taxon>
        <taxon>Echimyopodidae</taxon>
        <taxon>Blomia</taxon>
    </lineage>
</organism>
<keyword evidence="2" id="KW-1185">Reference proteome</keyword>
<name>A0A9Q0M0Y5_BLOTA</name>
<comment type="caution">
    <text evidence="1">The sequence shown here is derived from an EMBL/GenBank/DDBJ whole genome shotgun (WGS) entry which is preliminary data.</text>
</comment>
<dbReference type="EMBL" id="JAPWDV010000003">
    <property type="protein sequence ID" value="KAJ6217006.1"/>
    <property type="molecule type" value="Genomic_DNA"/>
</dbReference>